<dbReference type="PROSITE" id="PS50048">
    <property type="entry name" value="ZN2_CY6_FUNGAL_2"/>
    <property type="match status" value="1"/>
</dbReference>
<dbReference type="Gene3D" id="4.10.240.10">
    <property type="entry name" value="Zn(2)-C6 fungal-type DNA-binding domain"/>
    <property type="match status" value="1"/>
</dbReference>
<feature type="compositionally biased region" description="Polar residues" evidence="7">
    <location>
        <begin position="229"/>
        <end position="239"/>
    </location>
</feature>
<feature type="compositionally biased region" description="Polar residues" evidence="7">
    <location>
        <begin position="764"/>
        <end position="780"/>
    </location>
</feature>
<evidence type="ECO:0000313" key="9">
    <source>
        <dbReference type="EMBL" id="EAU92710.2"/>
    </source>
</evidence>
<evidence type="ECO:0000256" key="6">
    <source>
        <dbReference type="ARBA" id="ARBA00023242"/>
    </source>
</evidence>
<comment type="subcellular location">
    <subcellularLocation>
        <location evidence="1">Nucleus</location>
    </subcellularLocation>
</comment>
<feature type="domain" description="Zn(2)-C6 fungal-type" evidence="8">
    <location>
        <begin position="40"/>
        <end position="71"/>
    </location>
</feature>
<dbReference type="RefSeq" id="XP_001829075.2">
    <property type="nucleotide sequence ID" value="XM_001829023.2"/>
</dbReference>
<dbReference type="PANTHER" id="PTHR31845:SF17">
    <property type="entry name" value="ZN(II)2CYS6 TRANSCRIPTION FACTOR (EUROFUNG)"/>
    <property type="match status" value="1"/>
</dbReference>
<dbReference type="SMART" id="SM00906">
    <property type="entry name" value="Fungal_trans"/>
    <property type="match status" value="1"/>
</dbReference>
<accession>A8N2B5</accession>
<evidence type="ECO:0000259" key="8">
    <source>
        <dbReference type="PROSITE" id="PS50048"/>
    </source>
</evidence>
<evidence type="ECO:0000313" key="10">
    <source>
        <dbReference type="Proteomes" id="UP000001861"/>
    </source>
</evidence>
<sequence length="902" mass="100108">MDAASPSSPVVKKDNDDSNNKDEKRDVKPVVKTLNRVPRACNACRKQKMRCEGAENPPCRRCRNTGLECLFEKPSREASLTGEAGLERMRALEAQVAEIKQTQQTICATLQDILGYVRATAHSSRSPSAYPQNYHHSPPNMSSPSMSTPTASHQHVNEIHHPSPPGGLNGPASHPIVHPARPTARASMPNIYPSSNQVPPTADLPRPHASQPPFSNFNQPAAPAPGQPYSGNQQASNTVLPPFSSISMPPPSSGANVSSLRYHQPSDHKTGHRYPHPSHPGNSKRHAPPSTVTSADSSDVEDDDDGGLPAYGLVAPWEVLRGLADVAIERAAKESGESSEPHSRTRSPSPDRSRPQKRRKLRHLPAPTFHDVVTKSILPEDEARELFKIFYDGCSTFLPVFDVNMDTYESLHERSPFAVDAICMVAARVRDGGGQASEVHLKLLEEVQNIARASLFAPVLRMEAVQAMILVSGWSDNGWLSGGHAVRMAMELSMHKAWPRLHKRINQGKTSREDDKDLVIMSRIWFCLYLFEHQLSYGTGRPAIMKDDESIRDCRKLLNHPLAIDDDMRLVSTVELIKIRERVHEAMSPLEGPVKLDHFDILRNADREFEQWYSTWDSAFSQKWPGAAFYRQSLQIQQLHAQLFHNATALRGINGPEDVQKIHPAQKDLAIRSIAIAQRGLDITVNSPSYREGMKYAVHYTHATATFAASFLLRLARLFPSDCNIVSIREQVDQLATLMSAIPGKRYALTLQLMLKRSRKRKPGSTSRSPNGSREPQRSLSMVIDHQPNNLPPSAMMPPPQHPRSSDTFSPTYEPPFAGASHSVTNQHVPVVAHPQHPQRHPAPGHPPPDADQIWQGFEMTAQEQLPVWISDQSLGGNSFSQHGMDAFLLPTNYLPPAPQIW</sequence>
<feature type="compositionally biased region" description="Low complexity" evidence="7">
    <location>
        <begin position="288"/>
        <end position="297"/>
    </location>
</feature>
<dbReference type="OrthoDB" id="4454541at2759"/>
<keyword evidence="2" id="KW-0479">Metal-binding</keyword>
<reference evidence="9 10" key="1">
    <citation type="journal article" date="2010" name="Proc. Natl. Acad. Sci. U.S.A.">
        <title>Insights into evolution of multicellular fungi from the assembled chromosomes of the mushroom Coprinopsis cinerea (Coprinus cinereus).</title>
        <authorList>
            <person name="Stajich J.E."/>
            <person name="Wilke S.K."/>
            <person name="Ahren D."/>
            <person name="Au C.H."/>
            <person name="Birren B.W."/>
            <person name="Borodovsky M."/>
            <person name="Burns C."/>
            <person name="Canback B."/>
            <person name="Casselton L.A."/>
            <person name="Cheng C.K."/>
            <person name="Deng J."/>
            <person name="Dietrich F.S."/>
            <person name="Fargo D.C."/>
            <person name="Farman M.L."/>
            <person name="Gathman A.C."/>
            <person name="Goldberg J."/>
            <person name="Guigo R."/>
            <person name="Hoegger P.J."/>
            <person name="Hooker J.B."/>
            <person name="Huggins A."/>
            <person name="James T.Y."/>
            <person name="Kamada T."/>
            <person name="Kilaru S."/>
            <person name="Kodira C."/>
            <person name="Kues U."/>
            <person name="Kupfer D."/>
            <person name="Kwan H.S."/>
            <person name="Lomsadze A."/>
            <person name="Li W."/>
            <person name="Lilly W.W."/>
            <person name="Ma L.J."/>
            <person name="Mackey A.J."/>
            <person name="Manning G."/>
            <person name="Martin F."/>
            <person name="Muraguchi H."/>
            <person name="Natvig D.O."/>
            <person name="Palmerini H."/>
            <person name="Ramesh M.A."/>
            <person name="Rehmeyer C.J."/>
            <person name="Roe B.A."/>
            <person name="Shenoy N."/>
            <person name="Stanke M."/>
            <person name="Ter-Hovhannisyan V."/>
            <person name="Tunlid A."/>
            <person name="Velagapudi R."/>
            <person name="Vision T.J."/>
            <person name="Zeng Q."/>
            <person name="Zolan M.E."/>
            <person name="Pukkila P.J."/>
        </authorList>
    </citation>
    <scope>NUCLEOTIDE SEQUENCE [LARGE SCALE GENOMIC DNA]</scope>
    <source>
        <strain evidence="10">Okayama-7 / 130 / ATCC MYA-4618 / FGSC 9003</strain>
    </source>
</reference>
<dbReference type="InParanoid" id="A8N2B5"/>
<feature type="region of interest" description="Disordered" evidence="7">
    <location>
        <begin position="124"/>
        <end position="309"/>
    </location>
</feature>
<dbReference type="PANTHER" id="PTHR31845">
    <property type="entry name" value="FINGER DOMAIN PROTEIN, PUTATIVE-RELATED"/>
    <property type="match status" value="1"/>
</dbReference>
<dbReference type="AlphaFoldDB" id="A8N2B5"/>
<dbReference type="CDD" id="cd12148">
    <property type="entry name" value="fungal_TF_MHR"/>
    <property type="match status" value="1"/>
</dbReference>
<dbReference type="InterPro" id="IPR036864">
    <property type="entry name" value="Zn2-C6_fun-type_DNA-bd_sf"/>
</dbReference>
<feature type="region of interest" description="Disordered" evidence="7">
    <location>
        <begin position="756"/>
        <end position="809"/>
    </location>
</feature>
<dbReference type="Proteomes" id="UP000001861">
    <property type="component" value="Unassembled WGS sequence"/>
</dbReference>
<feature type="compositionally biased region" description="Basic and acidic residues" evidence="7">
    <location>
        <begin position="11"/>
        <end position="29"/>
    </location>
</feature>
<dbReference type="Pfam" id="PF00172">
    <property type="entry name" value="Zn_clus"/>
    <property type="match status" value="1"/>
</dbReference>
<evidence type="ECO:0000256" key="2">
    <source>
        <dbReference type="ARBA" id="ARBA00022723"/>
    </source>
</evidence>
<feature type="compositionally biased region" description="Low complexity" evidence="7">
    <location>
        <begin position="137"/>
        <end position="152"/>
    </location>
</feature>
<evidence type="ECO:0000256" key="7">
    <source>
        <dbReference type="SAM" id="MobiDB-lite"/>
    </source>
</evidence>
<gene>
    <name evidence="9" type="ORF">CC1G_01755</name>
</gene>
<proteinExistence type="predicted"/>
<dbReference type="GO" id="GO:0006351">
    <property type="term" value="P:DNA-templated transcription"/>
    <property type="evidence" value="ECO:0007669"/>
    <property type="project" value="InterPro"/>
</dbReference>
<dbReference type="OMA" id="SARTWFC"/>
<keyword evidence="4" id="KW-0238">DNA-binding</keyword>
<dbReference type="GO" id="GO:0000981">
    <property type="term" value="F:DNA-binding transcription factor activity, RNA polymerase II-specific"/>
    <property type="evidence" value="ECO:0007669"/>
    <property type="project" value="InterPro"/>
</dbReference>
<comment type="caution">
    <text evidence="9">The sequence shown here is derived from an EMBL/GenBank/DDBJ whole genome shotgun (WGS) entry which is preliminary data.</text>
</comment>
<dbReference type="PROSITE" id="PS00463">
    <property type="entry name" value="ZN2_CY6_FUNGAL_1"/>
    <property type="match status" value="1"/>
</dbReference>
<keyword evidence="10" id="KW-1185">Reference proteome</keyword>
<feature type="region of interest" description="Disordered" evidence="7">
    <location>
        <begin position="1"/>
        <end position="30"/>
    </location>
</feature>
<keyword evidence="5" id="KW-0804">Transcription</keyword>
<dbReference type="InterPro" id="IPR001138">
    <property type="entry name" value="Zn2Cys6_DnaBD"/>
</dbReference>
<name>A8N2B5_COPC7</name>
<dbReference type="HOGENOM" id="CLU_015421_0_0_1"/>
<feature type="compositionally biased region" description="Basic and acidic residues" evidence="7">
    <location>
        <begin position="332"/>
        <end position="354"/>
    </location>
</feature>
<dbReference type="InterPro" id="IPR051089">
    <property type="entry name" value="prtT"/>
</dbReference>
<dbReference type="CDD" id="cd22541">
    <property type="entry name" value="SP5_N"/>
    <property type="match status" value="1"/>
</dbReference>
<dbReference type="SMART" id="SM00066">
    <property type="entry name" value="GAL4"/>
    <property type="match status" value="1"/>
</dbReference>
<evidence type="ECO:0000256" key="1">
    <source>
        <dbReference type="ARBA" id="ARBA00004123"/>
    </source>
</evidence>
<dbReference type="GO" id="GO:0000976">
    <property type="term" value="F:transcription cis-regulatory region binding"/>
    <property type="evidence" value="ECO:0007669"/>
    <property type="project" value="TreeGrafter"/>
</dbReference>
<dbReference type="SUPFAM" id="SSF57701">
    <property type="entry name" value="Zn2/Cys6 DNA-binding domain"/>
    <property type="match status" value="1"/>
</dbReference>
<evidence type="ECO:0000256" key="3">
    <source>
        <dbReference type="ARBA" id="ARBA00023015"/>
    </source>
</evidence>
<organism evidence="9 10">
    <name type="scientific">Coprinopsis cinerea (strain Okayama-7 / 130 / ATCC MYA-4618 / FGSC 9003)</name>
    <name type="common">Inky cap fungus</name>
    <name type="synonym">Hormographiella aspergillata</name>
    <dbReference type="NCBI Taxonomy" id="240176"/>
    <lineage>
        <taxon>Eukaryota</taxon>
        <taxon>Fungi</taxon>
        <taxon>Dikarya</taxon>
        <taxon>Basidiomycota</taxon>
        <taxon>Agaricomycotina</taxon>
        <taxon>Agaricomycetes</taxon>
        <taxon>Agaricomycetidae</taxon>
        <taxon>Agaricales</taxon>
        <taxon>Agaricineae</taxon>
        <taxon>Psathyrellaceae</taxon>
        <taxon>Coprinopsis</taxon>
    </lineage>
</organism>
<keyword evidence="3" id="KW-0805">Transcription regulation</keyword>
<protein>
    <recommendedName>
        <fullName evidence="8">Zn(2)-C6 fungal-type domain-containing protein</fullName>
    </recommendedName>
</protein>
<dbReference type="InterPro" id="IPR007219">
    <property type="entry name" value="XnlR_reg_dom"/>
</dbReference>
<feature type="compositionally biased region" description="Polar residues" evidence="7">
    <location>
        <begin position="124"/>
        <end position="135"/>
    </location>
</feature>
<dbReference type="KEGG" id="cci:CC1G_01755"/>
<keyword evidence="6" id="KW-0539">Nucleus</keyword>
<dbReference type="GeneID" id="6005501"/>
<dbReference type="GO" id="GO:0008270">
    <property type="term" value="F:zinc ion binding"/>
    <property type="evidence" value="ECO:0007669"/>
    <property type="project" value="InterPro"/>
</dbReference>
<dbReference type="CDD" id="cd00067">
    <property type="entry name" value="GAL4"/>
    <property type="match status" value="1"/>
</dbReference>
<dbReference type="Pfam" id="PF04082">
    <property type="entry name" value="Fungal_trans"/>
    <property type="match status" value="1"/>
</dbReference>
<feature type="region of interest" description="Disordered" evidence="7">
    <location>
        <begin position="332"/>
        <end position="365"/>
    </location>
</feature>
<dbReference type="eggNOG" id="ENOG502RPVK">
    <property type="taxonomic scope" value="Eukaryota"/>
</dbReference>
<dbReference type="VEuPathDB" id="FungiDB:CC1G_01755"/>
<dbReference type="EMBL" id="AACS02000001">
    <property type="protein sequence ID" value="EAU92710.2"/>
    <property type="molecule type" value="Genomic_DNA"/>
</dbReference>
<evidence type="ECO:0000256" key="5">
    <source>
        <dbReference type="ARBA" id="ARBA00023163"/>
    </source>
</evidence>
<evidence type="ECO:0000256" key="4">
    <source>
        <dbReference type="ARBA" id="ARBA00023125"/>
    </source>
</evidence>
<feature type="compositionally biased region" description="Basic residues" evidence="7">
    <location>
        <begin position="270"/>
        <end position="287"/>
    </location>
</feature>
<dbReference type="GO" id="GO:0005634">
    <property type="term" value="C:nucleus"/>
    <property type="evidence" value="ECO:0007669"/>
    <property type="project" value="UniProtKB-SubCell"/>
</dbReference>